<dbReference type="Proteomes" id="UP001392437">
    <property type="component" value="Unassembled WGS sequence"/>
</dbReference>
<dbReference type="SMART" id="SM00672">
    <property type="entry name" value="CAP10"/>
    <property type="match status" value="1"/>
</dbReference>
<dbReference type="InterPro" id="IPR051091">
    <property type="entry name" value="O-Glucosyltr/Glycosyltrsf_90"/>
</dbReference>
<dbReference type="AlphaFoldDB" id="A0AAW0QHN2"/>
<dbReference type="Pfam" id="PF05686">
    <property type="entry name" value="Glyco_transf_90"/>
    <property type="match status" value="1"/>
</dbReference>
<feature type="domain" description="Glycosyl transferase CAP10" evidence="1">
    <location>
        <begin position="170"/>
        <end position="418"/>
    </location>
</feature>
<gene>
    <name evidence="2" type="ORF">PG999_008323</name>
</gene>
<dbReference type="InterPro" id="IPR006598">
    <property type="entry name" value="CAP10"/>
</dbReference>
<name>A0AAW0QHN2_9PEZI</name>
<organism evidence="2 3">
    <name type="scientific">Apiospora kogelbergensis</name>
    <dbReference type="NCBI Taxonomy" id="1337665"/>
    <lineage>
        <taxon>Eukaryota</taxon>
        <taxon>Fungi</taxon>
        <taxon>Dikarya</taxon>
        <taxon>Ascomycota</taxon>
        <taxon>Pezizomycotina</taxon>
        <taxon>Sordariomycetes</taxon>
        <taxon>Xylariomycetidae</taxon>
        <taxon>Amphisphaeriales</taxon>
        <taxon>Apiosporaceae</taxon>
        <taxon>Apiospora</taxon>
    </lineage>
</organism>
<dbReference type="PANTHER" id="PTHR12203">
    <property type="entry name" value="KDEL LYS-ASP-GLU-LEU CONTAINING - RELATED"/>
    <property type="match status" value="1"/>
</dbReference>
<keyword evidence="3" id="KW-1185">Reference proteome</keyword>
<dbReference type="EMBL" id="JAQQWP010000008">
    <property type="protein sequence ID" value="KAK8104964.1"/>
    <property type="molecule type" value="Genomic_DNA"/>
</dbReference>
<accession>A0AAW0QHN2</accession>
<proteinExistence type="predicted"/>
<protein>
    <recommendedName>
        <fullName evidence="1">Glycosyl transferase CAP10 domain-containing protein</fullName>
    </recommendedName>
</protein>
<reference evidence="2 3" key="1">
    <citation type="submission" date="2023-01" db="EMBL/GenBank/DDBJ databases">
        <title>Analysis of 21 Apiospora genomes using comparative genomics revels a genus with tremendous synthesis potential of carbohydrate active enzymes and secondary metabolites.</title>
        <authorList>
            <person name="Sorensen T."/>
        </authorList>
    </citation>
    <scope>NUCLEOTIDE SEQUENCE [LARGE SCALE GENOMIC DNA]</scope>
    <source>
        <strain evidence="2 3">CBS 117206</strain>
    </source>
</reference>
<comment type="caution">
    <text evidence="2">The sequence shown here is derived from an EMBL/GenBank/DDBJ whole genome shotgun (WGS) entry which is preliminary data.</text>
</comment>
<evidence type="ECO:0000313" key="3">
    <source>
        <dbReference type="Proteomes" id="UP001392437"/>
    </source>
</evidence>
<sequence length="457" mass="51664">MWFKSNRDCRMILLCIGLVAVFFTFAHLRTLRIRAKEYVASDSSSQWRYSKGFWQRPPWQFDAGRDAFNYGLSDEQCDAAFPGLFAEIYRARDHLLKHNKTIERADVHLYHDEERAGRPHYELHVLLHDGELYVVHENEGVWPHRYRAAAGLASLHRALAAAGAAGGPRRLPNVEFVLNADDYYARPGEPGFADGRHVDDPWTWVMPDFGGWMFSDDGVQSYAQFRADAALVEREYDGADGKSGGGWDDKIPKLAWRGSMTLGESLRQALVEAARGQEWSDVSAMEILADQGIRNNVLDMAEFCRYKYLAHTEGLSWSGRLRYLLNCESVPLVHEREWVAHFYPLLEAAGARPNFVAVRRDWSDLAARMRELEASPARARAIAREAAARFRDRYLTPAAEACYLRRMVAVYASVQGFEPASHYDVVEEEDDEGSSGAMGWGGRRRGGNGAGCLFLTI</sequence>
<dbReference type="PANTHER" id="PTHR12203:SF107">
    <property type="entry name" value="GLYCOSYL TRANSFERASE CAP10 DOMAIN-CONTAINING PROTEIN"/>
    <property type="match status" value="1"/>
</dbReference>
<evidence type="ECO:0000313" key="2">
    <source>
        <dbReference type="EMBL" id="KAK8104964.1"/>
    </source>
</evidence>
<evidence type="ECO:0000259" key="1">
    <source>
        <dbReference type="SMART" id="SM00672"/>
    </source>
</evidence>